<evidence type="ECO:0000313" key="2">
    <source>
        <dbReference type="EMBL" id="CAI9112311.1"/>
    </source>
</evidence>
<protein>
    <submittedName>
        <fullName evidence="2">OLC1v1012748C1</fullName>
    </submittedName>
</protein>
<feature type="domain" description="Retrotransposon gag" evidence="1">
    <location>
        <begin position="428"/>
        <end position="503"/>
    </location>
</feature>
<dbReference type="AlphaFoldDB" id="A0AAV1DWK2"/>
<keyword evidence="3" id="KW-1185">Reference proteome</keyword>
<dbReference type="Pfam" id="PF03732">
    <property type="entry name" value="Retrotrans_gag"/>
    <property type="match status" value="1"/>
</dbReference>
<dbReference type="InterPro" id="IPR005162">
    <property type="entry name" value="Retrotrans_gag_dom"/>
</dbReference>
<evidence type="ECO:0000313" key="3">
    <source>
        <dbReference type="Proteomes" id="UP001161247"/>
    </source>
</evidence>
<gene>
    <name evidence="2" type="ORF">OLC1_LOCUS19531</name>
</gene>
<dbReference type="EMBL" id="OX459124">
    <property type="protein sequence ID" value="CAI9112311.1"/>
    <property type="molecule type" value="Genomic_DNA"/>
</dbReference>
<name>A0AAV1DWK2_OLDCO</name>
<accession>A0AAV1DWK2</accession>
<proteinExistence type="predicted"/>
<dbReference type="Proteomes" id="UP001161247">
    <property type="component" value="Chromosome 7"/>
</dbReference>
<organism evidence="2 3">
    <name type="scientific">Oldenlandia corymbosa var. corymbosa</name>
    <dbReference type="NCBI Taxonomy" id="529605"/>
    <lineage>
        <taxon>Eukaryota</taxon>
        <taxon>Viridiplantae</taxon>
        <taxon>Streptophyta</taxon>
        <taxon>Embryophyta</taxon>
        <taxon>Tracheophyta</taxon>
        <taxon>Spermatophyta</taxon>
        <taxon>Magnoliopsida</taxon>
        <taxon>eudicotyledons</taxon>
        <taxon>Gunneridae</taxon>
        <taxon>Pentapetalae</taxon>
        <taxon>asterids</taxon>
        <taxon>lamiids</taxon>
        <taxon>Gentianales</taxon>
        <taxon>Rubiaceae</taxon>
        <taxon>Rubioideae</taxon>
        <taxon>Spermacoceae</taxon>
        <taxon>Hedyotis-Oldenlandia complex</taxon>
        <taxon>Oldenlandia</taxon>
    </lineage>
</organism>
<sequence>MSTRTAATSTPIGVTSSGVSTVETTILAGEQGASSTLPLAASGVVSTPSLNRSLYSEFRSSYHHQFYPYSGVDQSPEYGTSLLNAKLGLDQWGRIKESTYNTPQSVQQIIIEQQNNTITRMVSHIAALEQSLQKINPKGAATLETPLVTPDTSMRIPIPDLSMLITHENPLFSNASMPVQGLATMGVSGVIQTGVLHLGGVPEGTPVPNPSWYYKVEQGRPAFMPPLGNFTFNGWQLPQFGNYHGSLAGFGSTPSTLAMRWPPRGPGYPVVSGFTPPRGIVPPPRPSAPPFPYNGQNLQGQGFENAQTHGISTPLDACPVHTISHVPPTTNSIPNTDKRLILQGNPQENVTGNVPTPQRTPRQGAGVVFPEQLTGNQERIPKILPRHVPTVEEMLSRMSEDDQRPEDYISHFELECSEVGHNSRLKLRLFPYSLASIALDWYRTLEPGFIPNWGTQKWVFIHNFQWTMPRLSIVELSQVKQKAGEMAETYLTRFRQMHAKIPGATFGKYEESTIVKMAISEIQDFKVQLAVIPHPIRSLTQLTEMVHNTEKVLKAKSESRPTKPKSWFSKESITKVNNAYCSPSNGDDQS</sequence>
<evidence type="ECO:0000259" key="1">
    <source>
        <dbReference type="Pfam" id="PF03732"/>
    </source>
</evidence>
<reference evidence="2" key="1">
    <citation type="submission" date="2023-03" db="EMBL/GenBank/DDBJ databases">
        <authorList>
            <person name="Julca I."/>
        </authorList>
    </citation>
    <scope>NUCLEOTIDE SEQUENCE</scope>
</reference>